<accession>X1TA40</accession>
<gene>
    <name evidence="1" type="ORF">S12H4_20627</name>
</gene>
<dbReference type="EMBL" id="BARW01010489">
    <property type="protein sequence ID" value="GAI76884.1"/>
    <property type="molecule type" value="Genomic_DNA"/>
</dbReference>
<protein>
    <submittedName>
        <fullName evidence="1">Uncharacterized protein</fullName>
    </submittedName>
</protein>
<sequence length="223" mass="25132">AYTSRYIIPWSKLLYVPSLFNIEFGYHSGTYHIQECWVGNSPNGELWDFDGDQVQVKVSYQSSWFVSEPGVESDTVHLELKSGKDFVISIYVTDNNDFPLGSTPALGYSGFYKGGNTSSDTAPDAYDPWLQTGKQCIIEHIYQPLPYYLQGTVKQKGVPVERTVRSYIRSNGLLYDTTQSLTDGSFQLNAPNDTTEMFVIAFDDAPGEQYNSLIYDRVKGFTL</sequence>
<evidence type="ECO:0000313" key="1">
    <source>
        <dbReference type="EMBL" id="GAI76884.1"/>
    </source>
</evidence>
<proteinExistence type="predicted"/>
<reference evidence="1" key="1">
    <citation type="journal article" date="2014" name="Front. Microbiol.">
        <title>High frequency of phylogenetically diverse reductive dehalogenase-homologous genes in deep subseafloor sedimentary metagenomes.</title>
        <authorList>
            <person name="Kawai M."/>
            <person name="Futagami T."/>
            <person name="Toyoda A."/>
            <person name="Takaki Y."/>
            <person name="Nishi S."/>
            <person name="Hori S."/>
            <person name="Arai W."/>
            <person name="Tsubouchi T."/>
            <person name="Morono Y."/>
            <person name="Uchiyama I."/>
            <person name="Ito T."/>
            <person name="Fujiyama A."/>
            <person name="Inagaki F."/>
            <person name="Takami H."/>
        </authorList>
    </citation>
    <scope>NUCLEOTIDE SEQUENCE</scope>
    <source>
        <strain evidence="1">Expedition CK06-06</strain>
    </source>
</reference>
<dbReference type="AlphaFoldDB" id="X1TA40"/>
<feature type="non-terminal residue" evidence="1">
    <location>
        <position position="1"/>
    </location>
</feature>
<name>X1TA40_9ZZZZ</name>
<comment type="caution">
    <text evidence="1">The sequence shown here is derived from an EMBL/GenBank/DDBJ whole genome shotgun (WGS) entry which is preliminary data.</text>
</comment>
<organism evidence="1">
    <name type="scientific">marine sediment metagenome</name>
    <dbReference type="NCBI Taxonomy" id="412755"/>
    <lineage>
        <taxon>unclassified sequences</taxon>
        <taxon>metagenomes</taxon>
        <taxon>ecological metagenomes</taxon>
    </lineage>
</organism>